<keyword evidence="2" id="KW-0732">Signal</keyword>
<dbReference type="Proteomes" id="UP000265515">
    <property type="component" value="Unassembled WGS sequence"/>
</dbReference>
<keyword evidence="4" id="KW-1185">Reference proteome</keyword>
<dbReference type="EMBL" id="BFEA01000233">
    <property type="protein sequence ID" value="GBG75876.1"/>
    <property type="molecule type" value="Genomic_DNA"/>
</dbReference>
<organism evidence="3 4">
    <name type="scientific">Chara braunii</name>
    <name type="common">Braun's stonewort</name>
    <dbReference type="NCBI Taxonomy" id="69332"/>
    <lineage>
        <taxon>Eukaryota</taxon>
        <taxon>Viridiplantae</taxon>
        <taxon>Streptophyta</taxon>
        <taxon>Charophyceae</taxon>
        <taxon>Charales</taxon>
        <taxon>Characeae</taxon>
        <taxon>Chara</taxon>
    </lineage>
</organism>
<feature type="compositionally biased region" description="Basic and acidic residues" evidence="1">
    <location>
        <begin position="309"/>
        <end position="329"/>
    </location>
</feature>
<feature type="compositionally biased region" description="Basic and acidic residues" evidence="1">
    <location>
        <begin position="406"/>
        <end position="419"/>
    </location>
</feature>
<feature type="compositionally biased region" description="Low complexity" evidence="1">
    <location>
        <begin position="421"/>
        <end position="443"/>
    </location>
</feature>
<dbReference type="PANTHER" id="PTHR12029">
    <property type="entry name" value="RNA METHYLTRANSFERASE"/>
    <property type="match status" value="1"/>
</dbReference>
<proteinExistence type="predicted"/>
<feature type="signal peptide" evidence="2">
    <location>
        <begin position="1"/>
        <end position="26"/>
    </location>
</feature>
<feature type="compositionally biased region" description="Acidic residues" evidence="1">
    <location>
        <begin position="491"/>
        <end position="511"/>
    </location>
</feature>
<dbReference type="AlphaFoldDB" id="A0A388L0M3"/>
<feature type="compositionally biased region" description="Polar residues" evidence="1">
    <location>
        <begin position="454"/>
        <end position="468"/>
    </location>
</feature>
<dbReference type="Gramene" id="GBG75876">
    <property type="protein sequence ID" value="GBG75876"/>
    <property type="gene ID" value="CBR_g21119"/>
</dbReference>
<reference evidence="3 4" key="1">
    <citation type="journal article" date="2018" name="Cell">
        <title>The Chara Genome: Secondary Complexity and Implications for Plant Terrestrialization.</title>
        <authorList>
            <person name="Nishiyama T."/>
            <person name="Sakayama H."/>
            <person name="Vries J.D."/>
            <person name="Buschmann H."/>
            <person name="Saint-Marcoux D."/>
            <person name="Ullrich K.K."/>
            <person name="Haas F.B."/>
            <person name="Vanderstraeten L."/>
            <person name="Becker D."/>
            <person name="Lang D."/>
            <person name="Vosolsobe S."/>
            <person name="Rombauts S."/>
            <person name="Wilhelmsson P.K.I."/>
            <person name="Janitza P."/>
            <person name="Kern R."/>
            <person name="Heyl A."/>
            <person name="Rumpler F."/>
            <person name="Villalobos L.I.A.C."/>
            <person name="Clay J.M."/>
            <person name="Skokan R."/>
            <person name="Toyoda A."/>
            <person name="Suzuki Y."/>
            <person name="Kagoshima H."/>
            <person name="Schijlen E."/>
            <person name="Tajeshwar N."/>
            <person name="Catarino B."/>
            <person name="Hetherington A.J."/>
            <person name="Saltykova A."/>
            <person name="Bonnot C."/>
            <person name="Breuninger H."/>
            <person name="Symeonidi A."/>
            <person name="Radhakrishnan G.V."/>
            <person name="Van Nieuwerburgh F."/>
            <person name="Deforce D."/>
            <person name="Chang C."/>
            <person name="Karol K.G."/>
            <person name="Hedrich R."/>
            <person name="Ulvskov P."/>
            <person name="Glockner G."/>
            <person name="Delwiche C.F."/>
            <person name="Petrasek J."/>
            <person name="Van de Peer Y."/>
            <person name="Friml J."/>
            <person name="Beilby M."/>
            <person name="Dolan L."/>
            <person name="Kohara Y."/>
            <person name="Sugano S."/>
            <person name="Fujiyama A."/>
            <person name="Delaux P.-M."/>
            <person name="Quint M."/>
            <person name="TheiBen G."/>
            <person name="Hagemann M."/>
            <person name="Harholt J."/>
            <person name="Dunand C."/>
            <person name="Zachgo S."/>
            <person name="Langdale J."/>
            <person name="Maumus F."/>
            <person name="Straeten D.V.D."/>
            <person name="Gould S.B."/>
            <person name="Rensing S.A."/>
        </authorList>
    </citation>
    <scope>NUCLEOTIDE SEQUENCE [LARGE SCALE GENOMIC DNA]</scope>
    <source>
        <strain evidence="3 4">S276</strain>
    </source>
</reference>
<evidence type="ECO:0000313" key="4">
    <source>
        <dbReference type="Proteomes" id="UP000265515"/>
    </source>
</evidence>
<protein>
    <submittedName>
        <fullName evidence="3">Uncharacterized protein</fullName>
    </submittedName>
</protein>
<dbReference type="PANTHER" id="PTHR12029:SF11">
    <property type="entry name" value="METHYLTRANSFERASE TARBP1-RELATED"/>
    <property type="match status" value="1"/>
</dbReference>
<dbReference type="OrthoDB" id="1711347at2759"/>
<evidence type="ECO:0000313" key="3">
    <source>
        <dbReference type="EMBL" id="GBG75876.1"/>
    </source>
</evidence>
<dbReference type="STRING" id="69332.A0A388L0M3"/>
<evidence type="ECO:0000256" key="2">
    <source>
        <dbReference type="SAM" id="SignalP"/>
    </source>
</evidence>
<dbReference type="InterPro" id="IPR045330">
    <property type="entry name" value="TRM3/TARBP1"/>
</dbReference>
<feature type="compositionally biased region" description="Acidic residues" evidence="1">
    <location>
        <begin position="469"/>
        <end position="480"/>
    </location>
</feature>
<feature type="region of interest" description="Disordered" evidence="1">
    <location>
        <begin position="309"/>
        <end position="511"/>
    </location>
</feature>
<name>A0A388L0M3_CHABU</name>
<feature type="compositionally biased region" description="Basic and acidic residues" evidence="1">
    <location>
        <begin position="342"/>
        <end position="381"/>
    </location>
</feature>
<feature type="chain" id="PRO_5017377665" evidence="2">
    <location>
        <begin position="27"/>
        <end position="585"/>
    </location>
</feature>
<accession>A0A388L0M3</accession>
<evidence type="ECO:0000256" key="1">
    <source>
        <dbReference type="SAM" id="MobiDB-lite"/>
    </source>
</evidence>
<sequence>MVDRGKRRVASTSAFLSAIFYPSVFADLDMHEDDVSDEDSAGPLKWLLRKLMTLGSHSPRTMRLTVMHVCGLWLLHPNVALVYLPEIRALALHGADVVDEELDGEIGDGQVACSEYATLLQSADPELTEIFTNSEMYVRVTVAVMVHKMCCMEEKQELELRNEACEADVAAARQFGRKLLLDLLSSTLTDAALSKELYKKNSAVNNKLGVWFINSAQYRGWIFDDNLDIPRWVWVLRSAPTVKYDIYLPYDSRWRQMGAKRMVDRDVGFINKPMIDDASLLDDRQRLQTMAELHKVGQAAELAFLENRRAREESQKSEAEGSSEERGDDGVQGSKNGSRSKGTREEETKEDGEDRVNEGEGKGRESLASLERKISDRESVKGDSSYQGPKRAHSGKGTDEASTQGEQEHKEDMEEEGKGEQGSQGEEMEITASSDDTSASASTNHQTEHVPSAGRTSSTNSSPSGDTENTAEDSGGGEDEGAGKTSQDTNLDGDSDMGEEEWDEEEGEENPETLAQWIKHVHKLKWERHIECEIRLAHHKHLRNLKQATTAGDDITTANRFERLKNEMEVNEFYATQYGWKARLD</sequence>
<comment type="caution">
    <text evidence="3">The sequence shown here is derived from an EMBL/GenBank/DDBJ whole genome shotgun (WGS) entry which is preliminary data.</text>
</comment>
<dbReference type="GO" id="GO:0030488">
    <property type="term" value="P:tRNA methylation"/>
    <property type="evidence" value="ECO:0007669"/>
    <property type="project" value="TreeGrafter"/>
</dbReference>
<dbReference type="GO" id="GO:0016423">
    <property type="term" value="F:tRNA (guanine) methyltransferase activity"/>
    <property type="evidence" value="ECO:0007669"/>
    <property type="project" value="TreeGrafter"/>
</dbReference>
<gene>
    <name evidence="3" type="ORF">CBR_g21119</name>
</gene>